<organism evidence="1 2">
    <name type="scientific">Rubellimicrobium thermophilum DSM 16684</name>
    <dbReference type="NCBI Taxonomy" id="1123069"/>
    <lineage>
        <taxon>Bacteria</taxon>
        <taxon>Pseudomonadati</taxon>
        <taxon>Pseudomonadota</taxon>
        <taxon>Alphaproteobacteria</taxon>
        <taxon>Rhodobacterales</taxon>
        <taxon>Roseobacteraceae</taxon>
        <taxon>Rubellimicrobium</taxon>
    </lineage>
</organism>
<dbReference type="AlphaFoldDB" id="S9SDB1"/>
<dbReference type="Proteomes" id="UP000015346">
    <property type="component" value="Unassembled WGS sequence"/>
</dbReference>
<name>S9SDB1_9RHOB</name>
<protein>
    <submittedName>
        <fullName evidence="1">Uncharacterized protein</fullName>
    </submittedName>
</protein>
<dbReference type="PATRIC" id="fig|1123069.3.peg.2410"/>
<proteinExistence type="predicted"/>
<dbReference type="Pfam" id="PF02565">
    <property type="entry name" value="RecO_C"/>
    <property type="match status" value="1"/>
</dbReference>
<sequence>MGFGLDLSACAVTGRREGLVHVSPRTGRAVSREGAGAWADRLLPLPPVLRGEAPAERGDIREGLSVTGYFLARRLMPDGRPLPAARDRLLTIIGR</sequence>
<dbReference type="GO" id="GO:0006310">
    <property type="term" value="P:DNA recombination"/>
    <property type="evidence" value="ECO:0007669"/>
    <property type="project" value="InterPro"/>
</dbReference>
<evidence type="ECO:0000313" key="2">
    <source>
        <dbReference type="Proteomes" id="UP000015346"/>
    </source>
</evidence>
<dbReference type="InterPro" id="IPR003717">
    <property type="entry name" value="RecO"/>
</dbReference>
<keyword evidence="2" id="KW-1185">Reference proteome</keyword>
<gene>
    <name evidence="1" type="ORF">ruthe_02431</name>
</gene>
<dbReference type="EMBL" id="AOLV01000028">
    <property type="protein sequence ID" value="EPX84219.1"/>
    <property type="molecule type" value="Genomic_DNA"/>
</dbReference>
<comment type="caution">
    <text evidence="1">The sequence shown here is derived from an EMBL/GenBank/DDBJ whole genome shotgun (WGS) entry which is preliminary data.</text>
</comment>
<evidence type="ECO:0000313" key="1">
    <source>
        <dbReference type="EMBL" id="EPX84219.1"/>
    </source>
</evidence>
<reference evidence="1 2" key="1">
    <citation type="journal article" date="2013" name="Stand. Genomic Sci.">
        <title>Genome sequence of the reddish-pigmented Rubellimicrobium thermophilum type strain (DSM 16684(T)), a member of the Roseobacter clade.</title>
        <authorList>
            <person name="Fiebig A."/>
            <person name="Riedel T."/>
            <person name="Gronow S."/>
            <person name="Petersen J."/>
            <person name="Klenk H.P."/>
            <person name="Goker M."/>
        </authorList>
    </citation>
    <scope>NUCLEOTIDE SEQUENCE [LARGE SCALE GENOMIC DNA]</scope>
    <source>
        <strain evidence="1 2">DSM 16684</strain>
    </source>
</reference>
<dbReference type="STRING" id="1123069.ruthe_02431"/>
<dbReference type="GO" id="GO:0006281">
    <property type="term" value="P:DNA repair"/>
    <property type="evidence" value="ECO:0007669"/>
    <property type="project" value="InterPro"/>
</dbReference>
<accession>S9SDB1</accession>
<dbReference type="HOGENOM" id="CLU_2371050_0_0_5"/>